<reference evidence="1" key="2">
    <citation type="submission" date="2019-01" db="UniProtKB">
        <authorList>
            <consortium name="EnsemblPlants"/>
        </authorList>
    </citation>
    <scope>IDENTIFICATION</scope>
    <source>
        <strain evidence="1">cv. Heinz 1706</strain>
    </source>
</reference>
<evidence type="ECO:0000313" key="1">
    <source>
        <dbReference type="EnsemblPlants" id="Solyc10g047080.1.1.1"/>
    </source>
</evidence>
<sequence>MGDMLNFVGRRKGRGRRDKALLELGREGKILSEIPRGRGESPVIGVGVGVLRARRPQDRVQGWRPQGKAPGGA</sequence>
<dbReference type="EnsemblPlants" id="Solyc10g047080.1.1">
    <property type="protein sequence ID" value="Solyc10g047080.1.1.1"/>
    <property type="gene ID" value="Solyc10g047080.1"/>
</dbReference>
<keyword evidence="2" id="KW-1185">Reference proteome</keyword>
<dbReference type="AlphaFoldDB" id="A0A3Q7IEW0"/>
<dbReference type="Gramene" id="Solyc10g047080.1.1">
    <property type="protein sequence ID" value="Solyc10g047080.1.1.1"/>
    <property type="gene ID" value="Solyc10g047080.1"/>
</dbReference>
<accession>A0A3Q7IEW0</accession>
<protein>
    <submittedName>
        <fullName evidence="1">Uncharacterized protein</fullName>
    </submittedName>
</protein>
<name>A0A3Q7IEW0_SOLLC</name>
<dbReference type="PaxDb" id="4081-Solyc10g047080.1.1"/>
<reference evidence="1" key="1">
    <citation type="journal article" date="2012" name="Nature">
        <title>The tomato genome sequence provides insights into fleshy fruit evolution.</title>
        <authorList>
            <consortium name="Tomato Genome Consortium"/>
        </authorList>
    </citation>
    <scope>NUCLEOTIDE SEQUENCE [LARGE SCALE GENOMIC DNA]</scope>
    <source>
        <strain evidence="1">cv. Heinz 1706</strain>
    </source>
</reference>
<proteinExistence type="predicted"/>
<dbReference type="InParanoid" id="A0A3Q7IEW0"/>
<organism evidence="1">
    <name type="scientific">Solanum lycopersicum</name>
    <name type="common">Tomato</name>
    <name type="synonym">Lycopersicon esculentum</name>
    <dbReference type="NCBI Taxonomy" id="4081"/>
    <lineage>
        <taxon>Eukaryota</taxon>
        <taxon>Viridiplantae</taxon>
        <taxon>Streptophyta</taxon>
        <taxon>Embryophyta</taxon>
        <taxon>Tracheophyta</taxon>
        <taxon>Spermatophyta</taxon>
        <taxon>Magnoliopsida</taxon>
        <taxon>eudicotyledons</taxon>
        <taxon>Gunneridae</taxon>
        <taxon>Pentapetalae</taxon>
        <taxon>asterids</taxon>
        <taxon>lamiids</taxon>
        <taxon>Solanales</taxon>
        <taxon>Solanaceae</taxon>
        <taxon>Solanoideae</taxon>
        <taxon>Solaneae</taxon>
        <taxon>Solanum</taxon>
        <taxon>Solanum subgen. Lycopersicon</taxon>
    </lineage>
</organism>
<dbReference type="Proteomes" id="UP000004994">
    <property type="component" value="Chromosome 10"/>
</dbReference>
<evidence type="ECO:0000313" key="2">
    <source>
        <dbReference type="Proteomes" id="UP000004994"/>
    </source>
</evidence>